<reference evidence="3" key="1">
    <citation type="journal article" date="2023" name="Front. Mar. Sci.">
        <title>A new Merluccius polli reference genome to investigate the effects of global change in West African waters.</title>
        <authorList>
            <person name="Mateo J.L."/>
            <person name="Blanco-Fernandez C."/>
            <person name="Garcia-Vazquez E."/>
            <person name="Machado-Schiaffino G."/>
        </authorList>
    </citation>
    <scope>NUCLEOTIDE SEQUENCE</scope>
    <source>
        <strain evidence="3">C29</strain>
        <tissue evidence="3">Fin</tissue>
    </source>
</reference>
<dbReference type="InterPro" id="IPR002018">
    <property type="entry name" value="CarbesteraseB"/>
</dbReference>
<name>A0AA47P5K0_MERPO</name>
<dbReference type="PANTHER" id="PTHR43903">
    <property type="entry name" value="NEUROLIGIN"/>
    <property type="match status" value="1"/>
</dbReference>
<keyword evidence="4" id="KW-1185">Reference proteome</keyword>
<accession>A0AA47P5K0</accession>
<dbReference type="Pfam" id="PF00135">
    <property type="entry name" value="COesterase"/>
    <property type="match status" value="1"/>
</dbReference>
<dbReference type="InterPro" id="IPR029058">
    <property type="entry name" value="AB_hydrolase_fold"/>
</dbReference>
<dbReference type="SUPFAM" id="SSF53474">
    <property type="entry name" value="alpha/beta-Hydrolases"/>
    <property type="match status" value="1"/>
</dbReference>
<evidence type="ECO:0000313" key="3">
    <source>
        <dbReference type="EMBL" id="KAK0151746.1"/>
    </source>
</evidence>
<proteinExistence type="inferred from homology"/>
<comment type="similarity">
    <text evidence="1">Belongs to the type-B carboxylesterase/lipase family.</text>
</comment>
<organism evidence="3 4">
    <name type="scientific">Merluccius polli</name>
    <name type="common">Benguela hake</name>
    <name type="synonym">Merluccius cadenati</name>
    <dbReference type="NCBI Taxonomy" id="89951"/>
    <lineage>
        <taxon>Eukaryota</taxon>
        <taxon>Metazoa</taxon>
        <taxon>Chordata</taxon>
        <taxon>Craniata</taxon>
        <taxon>Vertebrata</taxon>
        <taxon>Euteleostomi</taxon>
        <taxon>Actinopterygii</taxon>
        <taxon>Neopterygii</taxon>
        <taxon>Teleostei</taxon>
        <taxon>Neoteleostei</taxon>
        <taxon>Acanthomorphata</taxon>
        <taxon>Zeiogadaria</taxon>
        <taxon>Gadariae</taxon>
        <taxon>Gadiformes</taxon>
        <taxon>Gadoidei</taxon>
        <taxon>Merlucciidae</taxon>
        <taxon>Merluccius</taxon>
    </lineage>
</organism>
<protein>
    <submittedName>
        <fullName evidence="3">Bile salt-activated lipase</fullName>
    </submittedName>
</protein>
<dbReference type="Gene3D" id="3.40.50.1820">
    <property type="entry name" value="alpha/beta hydrolase"/>
    <property type="match status" value="1"/>
</dbReference>
<dbReference type="Proteomes" id="UP001174136">
    <property type="component" value="Unassembled WGS sequence"/>
</dbReference>
<comment type="caution">
    <text evidence="3">The sequence shown here is derived from an EMBL/GenBank/DDBJ whole genome shotgun (WGS) entry which is preliminary data.</text>
</comment>
<sequence length="320" mass="35472">MVACLKSVSAKKLVMASPLITQGSPDKPAVNTVVMSPVVDGDFIPEDPVRLFHNAADIDYLAGVNNMDGHLFTSKDIPSIGKKEDISVSTVCVKTVWPGYRDDVRMLLRTYTKGKGQAGLDAAFAEYTSQWGPNPSQDQMKITAVDIGTDYMFLVPTQMAINLHAAVAKQSPVKIPNMVPKHRTSLFPPRSGRTYSYLLSEPSLLIGPGRPFHSWVGADHADDLQYVFGKPFTTPKAYGDAQKDLSGFLISFWTNFARTGDPNVGKSKVPVTWPRFTSTDQKYLEINSKMDRTYVGQKMRTRFVHFWTDTLPSLPSPAKY</sequence>
<evidence type="ECO:0000313" key="4">
    <source>
        <dbReference type="Proteomes" id="UP001174136"/>
    </source>
</evidence>
<gene>
    <name evidence="3" type="primary">Cel</name>
    <name evidence="3" type="ORF">N1851_006871</name>
</gene>
<evidence type="ECO:0000256" key="1">
    <source>
        <dbReference type="ARBA" id="ARBA00005964"/>
    </source>
</evidence>
<evidence type="ECO:0000259" key="2">
    <source>
        <dbReference type="Pfam" id="PF00135"/>
    </source>
</evidence>
<feature type="domain" description="Carboxylesterase type B" evidence="2">
    <location>
        <begin position="1"/>
        <end position="307"/>
    </location>
</feature>
<dbReference type="EMBL" id="JAOPHQ010001169">
    <property type="protein sequence ID" value="KAK0151746.1"/>
    <property type="molecule type" value="Genomic_DNA"/>
</dbReference>
<dbReference type="AlphaFoldDB" id="A0AA47P5K0"/>
<dbReference type="InterPro" id="IPR051093">
    <property type="entry name" value="Neuroligin/BSAL"/>
</dbReference>